<name>A0ABS0LPT1_9LACT</name>
<comment type="caution">
    <text evidence="2">The sequence shown here is derived from an EMBL/GenBank/DDBJ whole genome shotgun (WGS) entry which is preliminary data.</text>
</comment>
<keyword evidence="1" id="KW-0472">Membrane</keyword>
<proteinExistence type="predicted"/>
<feature type="transmembrane region" description="Helical" evidence="1">
    <location>
        <begin position="56"/>
        <end position="80"/>
    </location>
</feature>
<dbReference type="EMBL" id="JACBXQ010000002">
    <property type="protein sequence ID" value="MBG9986166.1"/>
    <property type="molecule type" value="Genomic_DNA"/>
</dbReference>
<dbReference type="Proteomes" id="UP000721415">
    <property type="component" value="Unassembled WGS sequence"/>
</dbReference>
<evidence type="ECO:0000256" key="1">
    <source>
        <dbReference type="SAM" id="Phobius"/>
    </source>
</evidence>
<reference evidence="2 3" key="1">
    <citation type="submission" date="2020-07" db="EMBL/GenBank/DDBJ databases">
        <title>Facklamia lactis sp. nov., isolated from raw milk.</title>
        <authorList>
            <person name="Doll E.V."/>
            <person name="Huptas C."/>
            <person name="Staib L."/>
            <person name="Wenning M."/>
            <person name="Scherer S."/>
        </authorList>
    </citation>
    <scope>NUCLEOTIDE SEQUENCE [LARGE SCALE GENOMIC DNA]</scope>
    <source>
        <strain evidence="2 3">DSM 111018</strain>
    </source>
</reference>
<dbReference type="SUPFAM" id="SSF81324">
    <property type="entry name" value="Voltage-gated potassium channels"/>
    <property type="match status" value="1"/>
</dbReference>
<dbReference type="RefSeq" id="WP_197115082.1">
    <property type="nucleotide sequence ID" value="NZ_JACBXQ010000002.1"/>
</dbReference>
<protein>
    <recommendedName>
        <fullName evidence="4">Potassium channel domain-containing protein</fullName>
    </recommendedName>
</protein>
<organism evidence="2 3">
    <name type="scientific">Facklamia lactis</name>
    <dbReference type="NCBI Taxonomy" id="2749967"/>
    <lineage>
        <taxon>Bacteria</taxon>
        <taxon>Bacillati</taxon>
        <taxon>Bacillota</taxon>
        <taxon>Bacilli</taxon>
        <taxon>Lactobacillales</taxon>
        <taxon>Aerococcaceae</taxon>
        <taxon>Facklamia</taxon>
    </lineage>
</organism>
<evidence type="ECO:0008006" key="4">
    <source>
        <dbReference type="Google" id="ProtNLM"/>
    </source>
</evidence>
<keyword evidence="1" id="KW-1133">Transmembrane helix</keyword>
<evidence type="ECO:0000313" key="2">
    <source>
        <dbReference type="EMBL" id="MBG9986166.1"/>
    </source>
</evidence>
<accession>A0ABS0LPT1</accession>
<evidence type="ECO:0000313" key="3">
    <source>
        <dbReference type="Proteomes" id="UP000721415"/>
    </source>
</evidence>
<keyword evidence="3" id="KW-1185">Reference proteome</keyword>
<feature type="transmembrane region" description="Helical" evidence="1">
    <location>
        <begin position="6"/>
        <end position="27"/>
    </location>
</feature>
<gene>
    <name evidence="2" type="ORF">HZY91_04570</name>
</gene>
<keyword evidence="1" id="KW-0812">Transmembrane</keyword>
<sequence>MNYWTLGLGIILLLAVIIDLCWTTLWVDRGAGPITNKITDIIWGLFRQLDRKGNGVLGLVGPVILLITLVIWVAILWFGWTLIFASFEGGVENTARADAITMVDYLYYAGYVIFSLGNGEITPTNGTVQLLTSLGSASGMLNLSLAVSYVLSIVDGVVKRRTFASSISGMGSSAEEIVIAAWDGKEFHDSDIIFHSLAESLGEIAFAQKAYPLLNYYHSVDKKKSIAYTLPILDDAVSLLDIGVANKETINPLLMRSIRSAIDDYMESISKKAEKDYQDTAQLSEPDLSLLAKKGIKVIPQDDFNQSIAPMVDRRRKIANMLKVNWPNEEKLGN</sequence>